<reference evidence="2 3" key="1">
    <citation type="submission" date="2016-08" db="EMBL/GenBank/DDBJ databases">
        <title>Evolution of the type three secretion system and type three effector repertoires in Xanthomonas.</title>
        <authorList>
            <person name="Merda D."/>
            <person name="Briand M."/>
            <person name="Bosis E."/>
            <person name="Rousseau C."/>
            <person name="Portier P."/>
            <person name="Jacques M.-A."/>
            <person name="Fischer-Le Saux M."/>
        </authorList>
    </citation>
    <scope>NUCLEOTIDE SEQUENCE [LARGE SCALE GENOMIC DNA]</scope>
    <source>
        <strain evidence="2 3">CFBP 4691</strain>
    </source>
</reference>
<comment type="caution">
    <text evidence="2">The sequence shown here is derived from an EMBL/GenBank/DDBJ whole genome shotgun (WGS) entry which is preliminary data.</text>
</comment>
<dbReference type="EMBL" id="MIGX01000018">
    <property type="protein sequence ID" value="PPT91960.1"/>
    <property type="molecule type" value="Genomic_DNA"/>
</dbReference>
<protein>
    <submittedName>
        <fullName evidence="2">Uncharacterized protein</fullName>
    </submittedName>
</protein>
<feature type="region of interest" description="Disordered" evidence="1">
    <location>
        <begin position="1"/>
        <end position="25"/>
    </location>
</feature>
<evidence type="ECO:0000313" key="3">
    <source>
        <dbReference type="Proteomes" id="UP000239898"/>
    </source>
</evidence>
<name>A0A2S6ZIK7_9XANT</name>
<dbReference type="RefSeq" id="WP_128419546.1">
    <property type="nucleotide sequence ID" value="NZ_MIGX01000018.1"/>
</dbReference>
<dbReference type="OrthoDB" id="9805928at2"/>
<gene>
    <name evidence="2" type="ORF">XthCFBP4691_05785</name>
</gene>
<organism evidence="2 3">
    <name type="scientific">Xanthomonas theicola</name>
    <dbReference type="NCBI Taxonomy" id="56464"/>
    <lineage>
        <taxon>Bacteria</taxon>
        <taxon>Pseudomonadati</taxon>
        <taxon>Pseudomonadota</taxon>
        <taxon>Gammaproteobacteria</taxon>
        <taxon>Lysobacterales</taxon>
        <taxon>Lysobacteraceae</taxon>
        <taxon>Xanthomonas</taxon>
    </lineage>
</organism>
<keyword evidence="3" id="KW-1185">Reference proteome</keyword>
<evidence type="ECO:0000256" key="1">
    <source>
        <dbReference type="SAM" id="MobiDB-lite"/>
    </source>
</evidence>
<accession>A0A2S6ZIK7</accession>
<evidence type="ECO:0000313" key="2">
    <source>
        <dbReference type="EMBL" id="PPT91960.1"/>
    </source>
</evidence>
<dbReference type="Proteomes" id="UP000239898">
    <property type="component" value="Unassembled WGS sequence"/>
</dbReference>
<proteinExistence type="predicted"/>
<sequence length="116" mass="12403">MPDGRTIGCGKPTASGEPPVQGGIQPHWELRTEDGQRLPPPRVERLLARRDTGPLAAACRQGAVLPPCLGHVARPRRLFGQPLLLATRHDLDVLQGYDARDGGRVQGLAEAFAGLS</sequence>
<dbReference type="AlphaFoldDB" id="A0A2S6ZIK7"/>